<gene>
    <name evidence="2" type="ORF">H0264_17805</name>
</gene>
<proteinExistence type="predicted"/>
<keyword evidence="2" id="KW-0560">Oxidoreductase</keyword>
<sequence>MTLTAVSTLQARAGKEDLVREQALALIEPTLAEPGCVSYQPYQHPTRPGEWVVVESWESRAAFEAHLTSPHLLAAFEAGVDLLAGPPVERVFES</sequence>
<keyword evidence="2" id="KW-0503">Monooxygenase</keyword>
<dbReference type="GO" id="GO:0004497">
    <property type="term" value="F:monooxygenase activity"/>
    <property type="evidence" value="ECO:0007669"/>
    <property type="project" value="UniProtKB-KW"/>
</dbReference>
<dbReference type="PANTHER" id="PTHR33336">
    <property type="entry name" value="QUINOL MONOOXYGENASE YGIN-RELATED"/>
    <property type="match status" value="1"/>
</dbReference>
<reference evidence="2 3" key="1">
    <citation type="submission" date="2020-07" db="EMBL/GenBank/DDBJ databases">
        <authorList>
            <person name="Zhuang K."/>
            <person name="Ran Y."/>
        </authorList>
    </citation>
    <scope>NUCLEOTIDE SEQUENCE [LARGE SCALE GENOMIC DNA]</scope>
    <source>
        <strain evidence="2 3">WCH-YHL-001</strain>
    </source>
</reference>
<dbReference type="AlphaFoldDB" id="A0A7D6Z7S9"/>
<protein>
    <submittedName>
        <fullName evidence="2">Antibiotic biosynthesis monooxygenase</fullName>
    </submittedName>
</protein>
<dbReference type="KEGG" id="nhu:H0264_17805"/>
<organism evidence="2 3">
    <name type="scientific">Nocardia huaxiensis</name>
    <dbReference type="NCBI Taxonomy" id="2755382"/>
    <lineage>
        <taxon>Bacteria</taxon>
        <taxon>Bacillati</taxon>
        <taxon>Actinomycetota</taxon>
        <taxon>Actinomycetes</taxon>
        <taxon>Mycobacteriales</taxon>
        <taxon>Nocardiaceae</taxon>
        <taxon>Nocardia</taxon>
    </lineage>
</organism>
<evidence type="ECO:0000259" key="1">
    <source>
        <dbReference type="PROSITE" id="PS51725"/>
    </source>
</evidence>
<dbReference type="Gene3D" id="3.30.70.100">
    <property type="match status" value="1"/>
</dbReference>
<dbReference type="InterPro" id="IPR007138">
    <property type="entry name" value="ABM_dom"/>
</dbReference>
<dbReference type="InterPro" id="IPR050744">
    <property type="entry name" value="AI-2_Isomerase_LsrG"/>
</dbReference>
<dbReference type="PANTHER" id="PTHR33336:SF15">
    <property type="entry name" value="ABM DOMAIN-CONTAINING PROTEIN"/>
    <property type="match status" value="1"/>
</dbReference>
<dbReference type="PROSITE" id="PS51725">
    <property type="entry name" value="ABM"/>
    <property type="match status" value="1"/>
</dbReference>
<dbReference type="InterPro" id="IPR011008">
    <property type="entry name" value="Dimeric_a/b-barrel"/>
</dbReference>
<evidence type="ECO:0000313" key="3">
    <source>
        <dbReference type="Proteomes" id="UP000515512"/>
    </source>
</evidence>
<keyword evidence="3" id="KW-1185">Reference proteome</keyword>
<dbReference type="EMBL" id="CP059399">
    <property type="protein sequence ID" value="QLY33844.1"/>
    <property type="molecule type" value="Genomic_DNA"/>
</dbReference>
<dbReference type="RefSeq" id="WP_181585007.1">
    <property type="nucleotide sequence ID" value="NZ_CP059399.1"/>
</dbReference>
<evidence type="ECO:0000313" key="2">
    <source>
        <dbReference type="EMBL" id="QLY33844.1"/>
    </source>
</evidence>
<feature type="domain" description="ABM" evidence="1">
    <location>
        <begin position="3"/>
        <end position="92"/>
    </location>
</feature>
<accession>A0A7D6Z7S9</accession>
<name>A0A7D6Z7S9_9NOCA</name>
<dbReference type="Proteomes" id="UP000515512">
    <property type="component" value="Chromosome"/>
</dbReference>
<dbReference type="Pfam" id="PF03992">
    <property type="entry name" value="ABM"/>
    <property type="match status" value="1"/>
</dbReference>
<dbReference type="SUPFAM" id="SSF54909">
    <property type="entry name" value="Dimeric alpha+beta barrel"/>
    <property type="match status" value="1"/>
</dbReference>